<protein>
    <recommendedName>
        <fullName evidence="5">F-box domain-containing protein</fullName>
    </recommendedName>
</protein>
<dbReference type="Proteomes" id="UP000829354">
    <property type="component" value="Chromosome X"/>
</dbReference>
<accession>A0AAE9FE39</accession>
<dbReference type="Pfam" id="PF17906">
    <property type="entry name" value="HTH_48"/>
    <property type="match status" value="1"/>
</dbReference>
<evidence type="ECO:0000313" key="3">
    <source>
        <dbReference type="EMBL" id="UMM40094.1"/>
    </source>
</evidence>
<dbReference type="InterPro" id="IPR002900">
    <property type="entry name" value="DUF38/FTH_CAE_spp"/>
</dbReference>
<dbReference type="InterPro" id="IPR041426">
    <property type="entry name" value="Mos1_HTH"/>
</dbReference>
<dbReference type="AlphaFoldDB" id="A0AAE9FE39"/>
<reference evidence="3 4" key="1">
    <citation type="submission" date="2022-04" db="EMBL/GenBank/DDBJ databases">
        <title>Chromosome-level reference genomes for two strains of Caenorhabditis briggsae: an improved platform for comparative genomics.</title>
        <authorList>
            <person name="Stevens L."/>
            <person name="Andersen E."/>
        </authorList>
    </citation>
    <scope>NUCLEOTIDE SEQUENCE [LARGE SCALE GENOMIC DNA]</scope>
    <source>
        <strain evidence="3">VX34</strain>
        <tissue evidence="3">Whole-organism</tissue>
    </source>
</reference>
<organism evidence="3 4">
    <name type="scientific">Caenorhabditis briggsae</name>
    <dbReference type="NCBI Taxonomy" id="6238"/>
    <lineage>
        <taxon>Eukaryota</taxon>
        <taxon>Metazoa</taxon>
        <taxon>Ecdysozoa</taxon>
        <taxon>Nematoda</taxon>
        <taxon>Chromadorea</taxon>
        <taxon>Rhabditida</taxon>
        <taxon>Rhabditina</taxon>
        <taxon>Rhabditomorpha</taxon>
        <taxon>Rhabditoidea</taxon>
        <taxon>Rhabditidae</taxon>
        <taxon>Peloderinae</taxon>
        <taxon>Caenorhabditis</taxon>
    </lineage>
</organism>
<dbReference type="PANTHER" id="PTHR23015:SF4">
    <property type="entry name" value="DUF38 DOMAIN-CONTAINING PROTEIN-RELATED"/>
    <property type="match status" value="1"/>
</dbReference>
<feature type="domain" description="DUF38" evidence="1">
    <location>
        <begin position="194"/>
        <end position="328"/>
    </location>
</feature>
<dbReference type="InterPro" id="IPR040161">
    <property type="entry name" value="FB224"/>
</dbReference>
<evidence type="ECO:0000313" key="4">
    <source>
        <dbReference type="Proteomes" id="UP000829354"/>
    </source>
</evidence>
<evidence type="ECO:0000259" key="1">
    <source>
        <dbReference type="Pfam" id="PF01827"/>
    </source>
</evidence>
<sequence>MEAPEFLKSNDHHLKFCILYEVALKKPIYDSYQTFCEAVGKDAMRYPDFEFWYHRFRLGKLDFDYDRSMDPAPKALIDMPVKVMRKITENLNPFEQCYLRSMNHVMKNFTDSFPTVFESICVEANDDLLRWQLNGNDFECKEVDDGCTFTKPKCLNTRKSDETITQKYNNRVMKTYKECYIKKSLEYLTPLFEIAKLQTNLLWLEMKIQTPELDGLLPLLSTLKAGYLESFKIDFNGPMEREHFTRVFETDQFKQAQTIEIRNDVGFNLEDLVNFEHLKQFICGVKSIVEPEEILQIRDTVSTFKNLEYCRIWCSRNGRQIKTLAEVLEEEVPEGLEPLKLFTHRDALWGILYLPRHLWGTWDNGREDGPCVVDASLVCLQQWILQAVLGSSCLRGTGLNEDGGVDGTQGMTPGKPRPWPRHLMNETMEAPEFLKSNDLDFDYGRSEDPVPKTIMEMPVNSMQKITEDLNPLEKNFESCVIMYESNGNPIRPLPEVLEENVPAEPLKMFTHRYQNPAVNETLEFTIRQTNGRILILSSGRLNVYNIIINSYLSSSPVSATSIQFMYIERALYCNNRFVSIIYTSSCLSKLQILRAIYSSNFDSRLAWQSSLLMGSIFLMIFPP</sequence>
<dbReference type="CDD" id="cd22150">
    <property type="entry name" value="F-box_CeFBXA-like"/>
    <property type="match status" value="1"/>
</dbReference>
<evidence type="ECO:0000259" key="2">
    <source>
        <dbReference type="Pfam" id="PF17906"/>
    </source>
</evidence>
<feature type="domain" description="Mos1 transposase HTH" evidence="2">
    <location>
        <begin position="12"/>
        <end position="59"/>
    </location>
</feature>
<dbReference type="Gene3D" id="1.10.10.1450">
    <property type="match status" value="1"/>
</dbReference>
<dbReference type="Pfam" id="PF01827">
    <property type="entry name" value="FTH"/>
    <property type="match status" value="1"/>
</dbReference>
<keyword evidence="4" id="KW-1185">Reference proteome</keyword>
<evidence type="ECO:0008006" key="5">
    <source>
        <dbReference type="Google" id="ProtNLM"/>
    </source>
</evidence>
<gene>
    <name evidence="3" type="ORF">L5515_016864</name>
</gene>
<name>A0AAE9FE39_CAEBR</name>
<dbReference type="EMBL" id="CP092625">
    <property type="protein sequence ID" value="UMM40094.1"/>
    <property type="molecule type" value="Genomic_DNA"/>
</dbReference>
<dbReference type="PANTHER" id="PTHR23015">
    <property type="entry name" value="UNCHARACTERIZED C.ELEGANS PROTEIN"/>
    <property type="match status" value="1"/>
</dbReference>
<proteinExistence type="predicted"/>